<dbReference type="InterPro" id="IPR013785">
    <property type="entry name" value="Aldolase_TIM"/>
</dbReference>
<keyword evidence="2" id="KW-0949">S-adenosyl-L-methionine</keyword>
<dbReference type="PROSITE" id="PS51918">
    <property type="entry name" value="RADICAL_SAM"/>
    <property type="match status" value="1"/>
</dbReference>
<dbReference type="Proteomes" id="UP000553343">
    <property type="component" value="Unassembled WGS sequence"/>
</dbReference>
<dbReference type="RefSeq" id="WP_178368373.1">
    <property type="nucleotide sequence ID" value="NZ_JACADJ010000145.1"/>
</dbReference>
<dbReference type="GO" id="GO:0051536">
    <property type="term" value="F:iron-sulfur cluster binding"/>
    <property type="evidence" value="ECO:0007669"/>
    <property type="project" value="UniProtKB-KW"/>
</dbReference>
<dbReference type="EMBL" id="JACADJ010000145">
    <property type="protein sequence ID" value="NWH06930.1"/>
    <property type="molecule type" value="Genomic_DNA"/>
</dbReference>
<keyword evidence="4" id="KW-0408">Iron</keyword>
<feature type="transmembrane region" description="Helical" evidence="6">
    <location>
        <begin position="20"/>
        <end position="42"/>
    </location>
</feature>
<dbReference type="PANTHER" id="PTHR11228:SF7">
    <property type="entry name" value="PQQA PEPTIDE CYCLASE"/>
    <property type="match status" value="1"/>
</dbReference>
<dbReference type="Pfam" id="PF13186">
    <property type="entry name" value="SPASM"/>
    <property type="match status" value="1"/>
</dbReference>
<dbReference type="InterPro" id="IPR058240">
    <property type="entry name" value="rSAM_sf"/>
</dbReference>
<evidence type="ECO:0000313" key="8">
    <source>
        <dbReference type="EMBL" id="NWH06930.1"/>
    </source>
</evidence>
<keyword evidence="6" id="KW-1133">Transmembrane helix</keyword>
<keyword evidence="3" id="KW-0479">Metal-binding</keyword>
<dbReference type="SFLD" id="SFLDS00029">
    <property type="entry name" value="Radical_SAM"/>
    <property type="match status" value="1"/>
</dbReference>
<evidence type="ECO:0000256" key="4">
    <source>
        <dbReference type="ARBA" id="ARBA00023004"/>
    </source>
</evidence>
<keyword evidence="6" id="KW-0812">Transmembrane</keyword>
<evidence type="ECO:0000313" key="9">
    <source>
        <dbReference type="Proteomes" id="UP000553343"/>
    </source>
</evidence>
<name>A0A850T3I6_9BACT</name>
<gene>
    <name evidence="8" type="ORF">HXW94_18440</name>
</gene>
<dbReference type="GO" id="GO:0046872">
    <property type="term" value="F:metal ion binding"/>
    <property type="evidence" value="ECO:0007669"/>
    <property type="project" value="UniProtKB-KW"/>
</dbReference>
<comment type="cofactor">
    <cofactor evidence="1">
        <name>[4Fe-4S] cluster</name>
        <dbReference type="ChEBI" id="CHEBI:49883"/>
    </cofactor>
</comment>
<dbReference type="AlphaFoldDB" id="A0A850T3I6"/>
<keyword evidence="6" id="KW-0472">Membrane</keyword>
<dbReference type="InterPro" id="IPR050377">
    <property type="entry name" value="Radical_SAM_PqqE_MftC-like"/>
</dbReference>
<dbReference type="InterPro" id="IPR007197">
    <property type="entry name" value="rSAM"/>
</dbReference>
<evidence type="ECO:0000256" key="5">
    <source>
        <dbReference type="ARBA" id="ARBA00023014"/>
    </source>
</evidence>
<evidence type="ECO:0000256" key="3">
    <source>
        <dbReference type="ARBA" id="ARBA00022723"/>
    </source>
</evidence>
<keyword evidence="9" id="KW-1185">Reference proteome</keyword>
<dbReference type="CDD" id="cd01335">
    <property type="entry name" value="Radical_SAM"/>
    <property type="match status" value="1"/>
</dbReference>
<organism evidence="8 9">
    <name type="scientific">Desulfobacter latus</name>
    <dbReference type="NCBI Taxonomy" id="2292"/>
    <lineage>
        <taxon>Bacteria</taxon>
        <taxon>Pseudomonadati</taxon>
        <taxon>Thermodesulfobacteriota</taxon>
        <taxon>Desulfobacteria</taxon>
        <taxon>Desulfobacterales</taxon>
        <taxon>Desulfobacteraceae</taxon>
        <taxon>Desulfobacter</taxon>
    </lineage>
</organism>
<accession>A0A850T3I6</accession>
<dbReference type="CDD" id="cd21109">
    <property type="entry name" value="SPASM"/>
    <property type="match status" value="1"/>
</dbReference>
<keyword evidence="5" id="KW-0411">Iron-sulfur</keyword>
<reference evidence="8 9" key="1">
    <citation type="submission" date="2020-06" db="EMBL/GenBank/DDBJ databases">
        <title>High-quality draft genome of sulfate reducer Desulfobacter latus type strain AcrS2 isolated from marine sediment.</title>
        <authorList>
            <person name="Hoppe M."/>
            <person name="Larsen C.K."/>
            <person name="Marshall I.P.G."/>
            <person name="Schramm A."/>
            <person name="Marietou A.G."/>
        </authorList>
    </citation>
    <scope>NUCLEOTIDE SEQUENCE [LARGE SCALE GENOMIC DNA]</scope>
    <source>
        <strain evidence="8 9">AcRS2</strain>
    </source>
</reference>
<protein>
    <submittedName>
        <fullName evidence="8">Radical SAM protein</fullName>
    </submittedName>
</protein>
<dbReference type="SFLD" id="SFLDG01067">
    <property type="entry name" value="SPASM/twitch_domain_containing"/>
    <property type="match status" value="1"/>
</dbReference>
<evidence type="ECO:0000256" key="1">
    <source>
        <dbReference type="ARBA" id="ARBA00001966"/>
    </source>
</evidence>
<dbReference type="Pfam" id="PF04055">
    <property type="entry name" value="Radical_SAM"/>
    <property type="match status" value="1"/>
</dbReference>
<sequence>MKHSIKNRIIKNKNWIIKTINSVLPLNFRFAPLFVFHAHVLFTPKIQSIRPEVLQAFHQQKFKADIIPDNILIKAPSHRLSKNLVLAELLMALGRFETAIALGEKLFERYPNDLRVQDSLCRARYYHRIGKISENPGLEMQGKVCKLLWDDLHLLPDGSVFQCCSVWLRTSIGNALAEPLSQIWQSNLANEIRNSAVNGDYRFCGKLSCGHILDELFPPREHRPKRFISADQLPVQLPPPKLLNLSYDRTCNLSCPSCRTTKFVAKGKELEKVEKITKHVLEVLPEIKRIEVTGSGDPFASRSFRHLLSSINKIDFPNLKVTLMTNGLLLCRSEWDKFKNLHGMIDTINISVDAARAETYRIVRRGGEFKDLLPNLGFIGELVQQGAIKHFRLCFVVQDYNFREMSEFLKLAKHVNAQSVHFQKMHDWGTYTTEQLKKRRVYVSSHQDYPEFIDLIKSLPSQKGLIILSDFTELEAN</sequence>
<comment type="caution">
    <text evidence="8">The sequence shown here is derived from an EMBL/GenBank/DDBJ whole genome shotgun (WGS) entry which is preliminary data.</text>
</comment>
<dbReference type="PANTHER" id="PTHR11228">
    <property type="entry name" value="RADICAL SAM DOMAIN PROTEIN"/>
    <property type="match status" value="1"/>
</dbReference>
<evidence type="ECO:0000256" key="2">
    <source>
        <dbReference type="ARBA" id="ARBA00022691"/>
    </source>
</evidence>
<evidence type="ECO:0000256" key="6">
    <source>
        <dbReference type="SAM" id="Phobius"/>
    </source>
</evidence>
<proteinExistence type="predicted"/>
<dbReference type="InterPro" id="IPR023885">
    <property type="entry name" value="4Fe4S-binding_SPASM_dom"/>
</dbReference>
<dbReference type="SUPFAM" id="SSF102114">
    <property type="entry name" value="Radical SAM enzymes"/>
    <property type="match status" value="2"/>
</dbReference>
<feature type="domain" description="Radical SAM core" evidence="7">
    <location>
        <begin position="237"/>
        <end position="463"/>
    </location>
</feature>
<dbReference type="GO" id="GO:0003824">
    <property type="term" value="F:catalytic activity"/>
    <property type="evidence" value="ECO:0007669"/>
    <property type="project" value="InterPro"/>
</dbReference>
<dbReference type="Gene3D" id="3.20.20.70">
    <property type="entry name" value="Aldolase class I"/>
    <property type="match status" value="2"/>
</dbReference>
<evidence type="ECO:0000259" key="7">
    <source>
        <dbReference type="PROSITE" id="PS51918"/>
    </source>
</evidence>